<proteinExistence type="inferred from homology"/>
<feature type="repeat" description="Solcar" evidence="10">
    <location>
        <begin position="216"/>
        <end position="297"/>
    </location>
</feature>
<accession>A0AAW0D4N2</accession>
<evidence type="ECO:0000256" key="1">
    <source>
        <dbReference type="ARBA" id="ARBA00004448"/>
    </source>
</evidence>
<evidence type="ECO:0000256" key="9">
    <source>
        <dbReference type="ARBA" id="ARBA00023136"/>
    </source>
</evidence>
<dbReference type="Pfam" id="PF00153">
    <property type="entry name" value="Mito_carr"/>
    <property type="match status" value="3"/>
</dbReference>
<evidence type="ECO:0000256" key="6">
    <source>
        <dbReference type="ARBA" id="ARBA00022792"/>
    </source>
</evidence>
<evidence type="ECO:0000313" key="13">
    <source>
        <dbReference type="Proteomes" id="UP001383192"/>
    </source>
</evidence>
<dbReference type="InterPro" id="IPR018108">
    <property type="entry name" value="MCP_transmembrane"/>
</dbReference>
<evidence type="ECO:0000256" key="3">
    <source>
        <dbReference type="ARBA" id="ARBA00022448"/>
    </source>
</evidence>
<feature type="repeat" description="Solcar" evidence="10">
    <location>
        <begin position="15"/>
        <end position="99"/>
    </location>
</feature>
<name>A0AAW0D4N2_9AGAR</name>
<evidence type="ECO:0000256" key="5">
    <source>
        <dbReference type="ARBA" id="ARBA00022737"/>
    </source>
</evidence>
<evidence type="ECO:0000313" key="12">
    <source>
        <dbReference type="EMBL" id="KAK7047101.1"/>
    </source>
</evidence>
<dbReference type="GO" id="GO:0005743">
    <property type="term" value="C:mitochondrial inner membrane"/>
    <property type="evidence" value="ECO:0007669"/>
    <property type="project" value="UniProtKB-SubCell"/>
</dbReference>
<gene>
    <name evidence="12" type="primary">PIC2_3</name>
    <name evidence="12" type="ORF">VNI00_006765</name>
</gene>
<dbReference type="AlphaFoldDB" id="A0AAW0D4N2"/>
<dbReference type="InterPro" id="IPR044677">
    <property type="entry name" value="SLC25A3/Pic2/Mir1-like"/>
</dbReference>
<comment type="caution">
    <text evidence="12">The sequence shown here is derived from an EMBL/GenBank/DDBJ whole genome shotgun (WGS) entry which is preliminary data.</text>
</comment>
<dbReference type="PROSITE" id="PS50920">
    <property type="entry name" value="SOLCAR"/>
    <property type="match status" value="2"/>
</dbReference>
<dbReference type="PANTHER" id="PTHR45671">
    <property type="entry name" value="SOLUTE CARRIER FAMILY 25 (MITOCHONDRIAL CARRIER PHOSPHATE CARRIER), MEMBER 3, LIKE-RELATED-RELATED"/>
    <property type="match status" value="1"/>
</dbReference>
<dbReference type="InterPro" id="IPR023395">
    <property type="entry name" value="MCP_dom_sf"/>
</dbReference>
<keyword evidence="5" id="KW-0677">Repeat</keyword>
<keyword evidence="8" id="KW-0496">Mitochondrion</keyword>
<evidence type="ECO:0000256" key="4">
    <source>
        <dbReference type="ARBA" id="ARBA00022692"/>
    </source>
</evidence>
<dbReference type="GO" id="GO:1990547">
    <property type="term" value="P:mitochondrial phosphate ion transmembrane transport"/>
    <property type="evidence" value="ECO:0007669"/>
    <property type="project" value="InterPro"/>
</dbReference>
<dbReference type="Gene3D" id="1.50.40.10">
    <property type="entry name" value="Mitochondrial carrier domain"/>
    <property type="match status" value="2"/>
</dbReference>
<keyword evidence="7" id="KW-1133">Transmembrane helix</keyword>
<keyword evidence="9 10" id="KW-0472">Membrane</keyword>
<sequence>MRHRVSVSIPYHDSTYYAKCMLGGAIACGITHAVTTPLDVVKVNMQVYPTKYTTSRTAIPLLLREEGLPGIWKGVGPTLVGYSVQGMFKYGMYELFKDQYSHIVGESLSQTYKPLIWLAASASAEAIADIALCPFEMTKVKVQTSPKGTFPLRFGPAMAEMIRLRSHLNYPFGSLGALWSRQIPYTATKLFCFEGTVKFVYTYLLTAPKETYSPLTQLGITFAAGYIGGMISAVVSHPADSLVSLMGKAENANKSAGTIIKEVGWVKLGTKGLGARVVMIGTLTGFQLWIYDSFKTAMGMGTTGGK</sequence>
<organism evidence="12 13">
    <name type="scientific">Paramarasmius palmivorus</name>
    <dbReference type="NCBI Taxonomy" id="297713"/>
    <lineage>
        <taxon>Eukaryota</taxon>
        <taxon>Fungi</taxon>
        <taxon>Dikarya</taxon>
        <taxon>Basidiomycota</taxon>
        <taxon>Agaricomycotina</taxon>
        <taxon>Agaricomycetes</taxon>
        <taxon>Agaricomycetidae</taxon>
        <taxon>Agaricales</taxon>
        <taxon>Marasmiineae</taxon>
        <taxon>Marasmiaceae</taxon>
        <taxon>Paramarasmius</taxon>
    </lineage>
</organism>
<dbReference type="EMBL" id="JAYKXP010000021">
    <property type="protein sequence ID" value="KAK7047101.1"/>
    <property type="molecule type" value="Genomic_DNA"/>
</dbReference>
<reference evidence="12 13" key="1">
    <citation type="submission" date="2024-01" db="EMBL/GenBank/DDBJ databases">
        <title>A draft genome for a cacao thread blight-causing isolate of Paramarasmius palmivorus.</title>
        <authorList>
            <person name="Baruah I.K."/>
            <person name="Bukari Y."/>
            <person name="Amoako-Attah I."/>
            <person name="Meinhardt L.W."/>
            <person name="Bailey B.A."/>
            <person name="Cohen S.P."/>
        </authorList>
    </citation>
    <scope>NUCLEOTIDE SEQUENCE [LARGE SCALE GENOMIC DNA]</scope>
    <source>
        <strain evidence="12 13">GH-12</strain>
    </source>
</reference>
<comment type="similarity">
    <text evidence="2 11">Belongs to the mitochondrial carrier (TC 2.A.29) family.</text>
</comment>
<dbReference type="GO" id="GO:0005315">
    <property type="term" value="F:phosphate transmembrane transporter activity"/>
    <property type="evidence" value="ECO:0007669"/>
    <property type="project" value="InterPro"/>
</dbReference>
<dbReference type="PANTHER" id="PTHR45671:SF10">
    <property type="entry name" value="SOLUTE CARRIER FAMILY 25 MEMBER 3"/>
    <property type="match status" value="1"/>
</dbReference>
<keyword evidence="4 10" id="KW-0812">Transmembrane</keyword>
<evidence type="ECO:0000256" key="11">
    <source>
        <dbReference type="RuleBase" id="RU000488"/>
    </source>
</evidence>
<dbReference type="FunFam" id="1.50.40.10:FF:000138">
    <property type="entry name" value="Mitochondrial phosphate carrier protein 3"/>
    <property type="match status" value="1"/>
</dbReference>
<dbReference type="SUPFAM" id="SSF103506">
    <property type="entry name" value="Mitochondrial carrier"/>
    <property type="match status" value="1"/>
</dbReference>
<keyword evidence="3 11" id="KW-0813">Transport</keyword>
<protein>
    <submittedName>
        <fullName evidence="12">Cu/Pi carrier</fullName>
    </submittedName>
</protein>
<evidence type="ECO:0000256" key="8">
    <source>
        <dbReference type="ARBA" id="ARBA00023128"/>
    </source>
</evidence>
<evidence type="ECO:0000256" key="2">
    <source>
        <dbReference type="ARBA" id="ARBA00006375"/>
    </source>
</evidence>
<dbReference type="Proteomes" id="UP001383192">
    <property type="component" value="Unassembled WGS sequence"/>
</dbReference>
<comment type="subcellular location">
    <subcellularLocation>
        <location evidence="1">Mitochondrion inner membrane</location>
        <topology evidence="1">Multi-pass membrane protein</topology>
    </subcellularLocation>
</comment>
<keyword evidence="6" id="KW-0999">Mitochondrion inner membrane</keyword>
<evidence type="ECO:0000256" key="7">
    <source>
        <dbReference type="ARBA" id="ARBA00022989"/>
    </source>
</evidence>
<evidence type="ECO:0000256" key="10">
    <source>
        <dbReference type="PROSITE-ProRule" id="PRU00282"/>
    </source>
</evidence>
<keyword evidence="13" id="KW-1185">Reference proteome</keyword>